<dbReference type="AlphaFoldDB" id="A0AAV7WT50"/>
<keyword evidence="1" id="KW-0175">Coiled coil</keyword>
<feature type="coiled-coil region" evidence="1">
    <location>
        <begin position="220"/>
        <end position="254"/>
    </location>
</feature>
<evidence type="ECO:0000256" key="2">
    <source>
        <dbReference type="SAM" id="MobiDB-lite"/>
    </source>
</evidence>
<evidence type="ECO:0000256" key="1">
    <source>
        <dbReference type="SAM" id="Coils"/>
    </source>
</evidence>
<feature type="compositionally biased region" description="Basic and acidic residues" evidence="2">
    <location>
        <begin position="44"/>
        <end position="56"/>
    </location>
</feature>
<name>A0AAV7WT50_PLEWA</name>
<organism evidence="3 4">
    <name type="scientific">Pleurodeles waltl</name>
    <name type="common">Iberian ribbed newt</name>
    <dbReference type="NCBI Taxonomy" id="8319"/>
    <lineage>
        <taxon>Eukaryota</taxon>
        <taxon>Metazoa</taxon>
        <taxon>Chordata</taxon>
        <taxon>Craniata</taxon>
        <taxon>Vertebrata</taxon>
        <taxon>Euteleostomi</taxon>
        <taxon>Amphibia</taxon>
        <taxon>Batrachia</taxon>
        <taxon>Caudata</taxon>
        <taxon>Salamandroidea</taxon>
        <taxon>Salamandridae</taxon>
        <taxon>Pleurodelinae</taxon>
        <taxon>Pleurodeles</taxon>
    </lineage>
</organism>
<sequence length="281" mass="31578">MAPIDSWQMQMEEYEQGTQDIQDIVDKPLKSRFRKGERVKLVGDDAVKDSELEASKSGRGAKITEWSRDGGDKFYSLTEDSEAISSVCNQREAEGSISSESERASSAVGPTVKSQRQHRKCIRSWSGSTGGADLSGRSATALKWHYSEIRLTSLEKDPKADTPPNVDAGENCQSAPINNTVSTDAKMLQMIYDTIRELQTETQAESRRAWMATKQLQDTVRKFAKSCMEIEEKLNTMENRTSIVEAEVEALKEQAETQRGQLTDIILKLEDYGNRQRRNNL</sequence>
<feature type="region of interest" description="Disordered" evidence="2">
    <location>
        <begin position="86"/>
        <end position="131"/>
    </location>
</feature>
<feature type="region of interest" description="Disordered" evidence="2">
    <location>
        <begin position="44"/>
        <end position="70"/>
    </location>
</feature>
<evidence type="ECO:0000313" key="4">
    <source>
        <dbReference type="Proteomes" id="UP001066276"/>
    </source>
</evidence>
<evidence type="ECO:0000313" key="3">
    <source>
        <dbReference type="EMBL" id="KAJ1215866.1"/>
    </source>
</evidence>
<dbReference type="Proteomes" id="UP001066276">
    <property type="component" value="Chromosome 1_1"/>
</dbReference>
<reference evidence="3" key="1">
    <citation type="journal article" date="2022" name="bioRxiv">
        <title>Sequencing and chromosome-scale assembly of the giantPleurodeles waltlgenome.</title>
        <authorList>
            <person name="Brown T."/>
            <person name="Elewa A."/>
            <person name="Iarovenko S."/>
            <person name="Subramanian E."/>
            <person name="Araus A.J."/>
            <person name="Petzold A."/>
            <person name="Susuki M."/>
            <person name="Suzuki K.-i.T."/>
            <person name="Hayashi T."/>
            <person name="Toyoda A."/>
            <person name="Oliveira C."/>
            <person name="Osipova E."/>
            <person name="Leigh N.D."/>
            <person name="Simon A."/>
            <person name="Yun M.H."/>
        </authorList>
    </citation>
    <scope>NUCLEOTIDE SEQUENCE</scope>
    <source>
        <strain evidence="3">20211129_DDA</strain>
        <tissue evidence="3">Liver</tissue>
    </source>
</reference>
<feature type="region of interest" description="Disordered" evidence="2">
    <location>
        <begin position="156"/>
        <end position="178"/>
    </location>
</feature>
<accession>A0AAV7WT50</accession>
<gene>
    <name evidence="3" type="ORF">NDU88_003473</name>
</gene>
<keyword evidence="4" id="KW-1185">Reference proteome</keyword>
<protein>
    <submittedName>
        <fullName evidence="3">Uncharacterized protein</fullName>
    </submittedName>
</protein>
<feature type="compositionally biased region" description="Low complexity" evidence="2">
    <location>
        <begin position="95"/>
        <end position="107"/>
    </location>
</feature>
<comment type="caution">
    <text evidence="3">The sequence shown here is derived from an EMBL/GenBank/DDBJ whole genome shotgun (WGS) entry which is preliminary data.</text>
</comment>
<dbReference type="EMBL" id="JANPWB010000001">
    <property type="protein sequence ID" value="KAJ1215866.1"/>
    <property type="molecule type" value="Genomic_DNA"/>
</dbReference>
<proteinExistence type="predicted"/>